<protein>
    <submittedName>
        <fullName evidence="1">Uncharacterized protein</fullName>
    </submittedName>
</protein>
<sequence>MTDMLSVVARAICKARGHNPNRRHEEYGQSSHGYWEWELYDKEAKAAVAAHEKALEAQGLVIVPREPTDKMKMAPRARGQIGPVGATEVWQAMIAALEGKDE</sequence>
<organism evidence="1">
    <name type="scientific">marine sediment metagenome</name>
    <dbReference type="NCBI Taxonomy" id="412755"/>
    <lineage>
        <taxon>unclassified sequences</taxon>
        <taxon>metagenomes</taxon>
        <taxon>ecological metagenomes</taxon>
    </lineage>
</organism>
<evidence type="ECO:0000313" key="1">
    <source>
        <dbReference type="EMBL" id="KKL67729.1"/>
    </source>
</evidence>
<accession>A0A0F9E144</accession>
<dbReference type="EMBL" id="LAZR01026768">
    <property type="protein sequence ID" value="KKL67729.1"/>
    <property type="molecule type" value="Genomic_DNA"/>
</dbReference>
<dbReference type="AlphaFoldDB" id="A0A0F9E144"/>
<reference evidence="1" key="1">
    <citation type="journal article" date="2015" name="Nature">
        <title>Complex archaea that bridge the gap between prokaryotes and eukaryotes.</title>
        <authorList>
            <person name="Spang A."/>
            <person name="Saw J.H."/>
            <person name="Jorgensen S.L."/>
            <person name="Zaremba-Niedzwiedzka K."/>
            <person name="Martijn J."/>
            <person name="Lind A.E."/>
            <person name="van Eijk R."/>
            <person name="Schleper C."/>
            <person name="Guy L."/>
            <person name="Ettema T.J."/>
        </authorList>
    </citation>
    <scope>NUCLEOTIDE SEQUENCE</scope>
</reference>
<proteinExistence type="predicted"/>
<comment type="caution">
    <text evidence="1">The sequence shown here is derived from an EMBL/GenBank/DDBJ whole genome shotgun (WGS) entry which is preliminary data.</text>
</comment>
<gene>
    <name evidence="1" type="ORF">LCGC14_2132080</name>
</gene>
<name>A0A0F9E144_9ZZZZ</name>